<dbReference type="Proteomes" id="UP000624244">
    <property type="component" value="Unassembled WGS sequence"/>
</dbReference>
<dbReference type="PROSITE" id="PS51257">
    <property type="entry name" value="PROKAR_LIPOPROTEIN"/>
    <property type="match status" value="1"/>
</dbReference>
<reference evidence="2" key="1">
    <citation type="submission" date="2019-11" db="EMBL/GenBank/DDBJ databases">
        <title>Bipolaris sorokiniana Genome sequencing.</title>
        <authorList>
            <person name="Wang H."/>
        </authorList>
    </citation>
    <scope>NUCLEOTIDE SEQUENCE</scope>
</reference>
<gene>
    <name evidence="2" type="ORF">GGP41_003977</name>
</gene>
<organism evidence="2 3">
    <name type="scientific">Cochliobolus sativus</name>
    <name type="common">Common root rot and spot blotch fungus</name>
    <name type="synonym">Bipolaris sorokiniana</name>
    <dbReference type="NCBI Taxonomy" id="45130"/>
    <lineage>
        <taxon>Eukaryota</taxon>
        <taxon>Fungi</taxon>
        <taxon>Dikarya</taxon>
        <taxon>Ascomycota</taxon>
        <taxon>Pezizomycotina</taxon>
        <taxon>Dothideomycetes</taxon>
        <taxon>Pleosporomycetidae</taxon>
        <taxon>Pleosporales</taxon>
        <taxon>Pleosporineae</taxon>
        <taxon>Pleosporaceae</taxon>
        <taxon>Bipolaris</taxon>
    </lineage>
</organism>
<evidence type="ECO:0000313" key="3">
    <source>
        <dbReference type="Proteomes" id="UP000624244"/>
    </source>
</evidence>
<accession>A0A8H5ZLC7</accession>
<name>A0A8H5ZLC7_COCSA</name>
<evidence type="ECO:0000313" key="2">
    <source>
        <dbReference type="EMBL" id="KAF5851215.1"/>
    </source>
</evidence>
<dbReference type="AlphaFoldDB" id="A0A8H5ZLC7"/>
<evidence type="ECO:0000256" key="1">
    <source>
        <dbReference type="SAM" id="MobiDB-lite"/>
    </source>
</evidence>
<proteinExistence type="predicted"/>
<comment type="caution">
    <text evidence="2">The sequence shown here is derived from an EMBL/GenBank/DDBJ whole genome shotgun (WGS) entry which is preliminary data.</text>
</comment>
<protein>
    <submittedName>
        <fullName evidence="2">Uncharacterized protein</fullName>
    </submittedName>
</protein>
<sequence>MAGTRLSVKQRRDAVCAGCGGCTFMSCSMGVRYFVLHRRRQGQAPGPPALPWVRWGLVHPYPGHGAKPIVVVELLRELLLALVMTSVSKRPYGSPQLTKTKHGSTGALRHQRAGGLSLPWAGGRNAWMTRPNVIVMVMGRKHHDMWRSASCSSPSEDGYDVDGGWSTPLPSSSRERHVPGGVNGSLTGWRRRGAAAVANALRQKRRQLEMDECSIHSRARGRGYWERATAGPGPRTSKCVQYSTY</sequence>
<feature type="region of interest" description="Disordered" evidence="1">
    <location>
        <begin position="226"/>
        <end position="245"/>
    </location>
</feature>
<dbReference type="EMBL" id="WNKQ01000005">
    <property type="protein sequence ID" value="KAF5851215.1"/>
    <property type="molecule type" value="Genomic_DNA"/>
</dbReference>